<dbReference type="InterPro" id="IPR050162">
    <property type="entry name" value="MsrA_MetSO_reductase"/>
</dbReference>
<dbReference type="STRING" id="1124188.SAMN05444377_106139"/>
<dbReference type="SUPFAM" id="SSF55068">
    <property type="entry name" value="Peptide methionine sulfoxide reductase"/>
    <property type="match status" value="1"/>
</dbReference>
<organism evidence="6 7">
    <name type="scientific">Flavobacterium fontis</name>
    <dbReference type="NCBI Taxonomy" id="1124188"/>
    <lineage>
        <taxon>Bacteria</taxon>
        <taxon>Pseudomonadati</taxon>
        <taxon>Bacteroidota</taxon>
        <taxon>Flavobacteriia</taxon>
        <taxon>Flavobacteriales</taxon>
        <taxon>Flavobacteriaceae</taxon>
        <taxon>Flavobacterium</taxon>
    </lineage>
</organism>
<feature type="active site" evidence="4">
    <location>
        <position position="58"/>
    </location>
</feature>
<evidence type="ECO:0000256" key="3">
    <source>
        <dbReference type="ARBA" id="ARBA00048782"/>
    </source>
</evidence>
<dbReference type="EMBL" id="FQVQ01000006">
    <property type="protein sequence ID" value="SHF31335.1"/>
    <property type="molecule type" value="Genomic_DNA"/>
</dbReference>
<dbReference type="InterPro" id="IPR002569">
    <property type="entry name" value="Met_Sox_Rdtase_MsrA_dom"/>
</dbReference>
<feature type="domain" description="Peptide methionine sulphoxide reductase MsrA" evidence="5">
    <location>
        <begin position="52"/>
        <end position="201"/>
    </location>
</feature>
<dbReference type="NCBIfam" id="TIGR00401">
    <property type="entry name" value="msrA"/>
    <property type="match status" value="1"/>
</dbReference>
<accession>A0A1M5AMD7</accession>
<dbReference type="PANTHER" id="PTHR42799">
    <property type="entry name" value="MITOCHONDRIAL PEPTIDE METHIONINE SULFOXIDE REDUCTASE"/>
    <property type="match status" value="1"/>
</dbReference>
<dbReference type="Proteomes" id="UP000184147">
    <property type="component" value="Unassembled WGS sequence"/>
</dbReference>
<evidence type="ECO:0000256" key="4">
    <source>
        <dbReference type="HAMAP-Rule" id="MF_01401"/>
    </source>
</evidence>
<comment type="similarity">
    <text evidence="4">Belongs to the MsrA Met sulfoxide reductase family.</text>
</comment>
<dbReference type="Pfam" id="PF01625">
    <property type="entry name" value="PMSR"/>
    <property type="match status" value="1"/>
</dbReference>
<evidence type="ECO:0000256" key="2">
    <source>
        <dbReference type="ARBA" id="ARBA00047806"/>
    </source>
</evidence>
<gene>
    <name evidence="4" type="primary">msrA</name>
    <name evidence="6" type="ORF">SAMN05444377_106139</name>
</gene>
<protein>
    <recommendedName>
        <fullName evidence="4">Peptide methionine sulfoxide reductase MsrA</fullName>
        <shortName evidence="4">Protein-methionine-S-oxide reductase</shortName>
        <ecNumber evidence="4">1.8.4.11</ecNumber>
    </recommendedName>
    <alternativeName>
        <fullName evidence="4">Peptide-methionine (S)-S-oxide reductase</fullName>
        <shortName evidence="4">Peptide Met(O) reductase</shortName>
    </alternativeName>
</protein>
<evidence type="ECO:0000259" key="5">
    <source>
        <dbReference type="Pfam" id="PF01625"/>
    </source>
</evidence>
<dbReference type="GO" id="GO:0005737">
    <property type="term" value="C:cytoplasm"/>
    <property type="evidence" value="ECO:0007669"/>
    <property type="project" value="TreeGrafter"/>
</dbReference>
<dbReference type="PANTHER" id="PTHR42799:SF2">
    <property type="entry name" value="MITOCHONDRIAL PEPTIDE METHIONINE SULFOXIDE REDUCTASE"/>
    <property type="match status" value="1"/>
</dbReference>
<sequence>MNIVVFLSTALGFFAMTGCSNSMSNKAEHNKGLEEKVSITEMTGNSDSTDVIYFAGGCFWGTEHFFKQVDGVIATEVGFANGRTDNPTYEDVVQKNTGYAETVKVTYDAEKLDLNLLLDLYFLAIDPTSVNKQGNDIGDQYRTGIYYTSGQQLPLINQRINKEAAKHIRAIAVEVTPIKKYYKAEDYHQDYLDKNPGGYCHINPALFKVAKEANKATNK</sequence>
<dbReference type="Gene3D" id="3.30.1060.10">
    <property type="entry name" value="Peptide methionine sulphoxide reductase MsrA"/>
    <property type="match status" value="1"/>
</dbReference>
<evidence type="ECO:0000256" key="1">
    <source>
        <dbReference type="ARBA" id="ARBA00023002"/>
    </source>
</evidence>
<dbReference type="InterPro" id="IPR036509">
    <property type="entry name" value="Met_Sox_Rdtase_MsrA_sf"/>
</dbReference>
<keyword evidence="1 4" id="KW-0560">Oxidoreductase</keyword>
<dbReference type="GO" id="GO:0034599">
    <property type="term" value="P:cellular response to oxidative stress"/>
    <property type="evidence" value="ECO:0007669"/>
    <property type="project" value="TreeGrafter"/>
</dbReference>
<name>A0A1M5AMD7_9FLAO</name>
<evidence type="ECO:0000313" key="7">
    <source>
        <dbReference type="Proteomes" id="UP000184147"/>
    </source>
</evidence>
<dbReference type="GO" id="GO:0008113">
    <property type="term" value="F:peptide-methionine (S)-S-oxide reductase activity"/>
    <property type="evidence" value="ECO:0007669"/>
    <property type="project" value="UniProtKB-UniRule"/>
</dbReference>
<keyword evidence="7" id="KW-1185">Reference proteome</keyword>
<reference evidence="6 7" key="1">
    <citation type="submission" date="2016-11" db="EMBL/GenBank/DDBJ databases">
        <authorList>
            <person name="Jaros S."/>
            <person name="Januszkiewicz K."/>
            <person name="Wedrychowicz H."/>
        </authorList>
    </citation>
    <scope>NUCLEOTIDE SEQUENCE [LARGE SCALE GENOMIC DNA]</scope>
    <source>
        <strain evidence="6 7">DSM 25660</strain>
    </source>
</reference>
<proteinExistence type="inferred from homology"/>
<dbReference type="AlphaFoldDB" id="A0A1M5AMD7"/>
<comment type="catalytic activity">
    <reaction evidence="2 4">
        <text>L-methionyl-[protein] + [thioredoxin]-disulfide + H2O = L-methionyl-(S)-S-oxide-[protein] + [thioredoxin]-dithiol</text>
        <dbReference type="Rhea" id="RHEA:14217"/>
        <dbReference type="Rhea" id="RHEA-COMP:10698"/>
        <dbReference type="Rhea" id="RHEA-COMP:10700"/>
        <dbReference type="Rhea" id="RHEA-COMP:12313"/>
        <dbReference type="Rhea" id="RHEA-COMP:12315"/>
        <dbReference type="ChEBI" id="CHEBI:15377"/>
        <dbReference type="ChEBI" id="CHEBI:16044"/>
        <dbReference type="ChEBI" id="CHEBI:29950"/>
        <dbReference type="ChEBI" id="CHEBI:44120"/>
        <dbReference type="ChEBI" id="CHEBI:50058"/>
        <dbReference type="EC" id="1.8.4.11"/>
    </reaction>
</comment>
<comment type="catalytic activity">
    <reaction evidence="3 4">
        <text>[thioredoxin]-disulfide + L-methionine + H2O = L-methionine (S)-S-oxide + [thioredoxin]-dithiol</text>
        <dbReference type="Rhea" id="RHEA:19993"/>
        <dbReference type="Rhea" id="RHEA-COMP:10698"/>
        <dbReference type="Rhea" id="RHEA-COMP:10700"/>
        <dbReference type="ChEBI" id="CHEBI:15377"/>
        <dbReference type="ChEBI" id="CHEBI:29950"/>
        <dbReference type="ChEBI" id="CHEBI:50058"/>
        <dbReference type="ChEBI" id="CHEBI:57844"/>
        <dbReference type="ChEBI" id="CHEBI:58772"/>
        <dbReference type="EC" id="1.8.4.11"/>
    </reaction>
</comment>
<dbReference type="HAMAP" id="MF_01401">
    <property type="entry name" value="MsrA"/>
    <property type="match status" value="1"/>
</dbReference>
<comment type="function">
    <text evidence="4">Has an important function as a repair enzyme for proteins that have been inactivated by oxidation. Catalyzes the reversible oxidation-reduction of methionine sulfoxide in proteins to methionine.</text>
</comment>
<evidence type="ECO:0000313" key="6">
    <source>
        <dbReference type="EMBL" id="SHF31335.1"/>
    </source>
</evidence>
<dbReference type="GO" id="GO:0033744">
    <property type="term" value="F:L-methionine:thioredoxin-disulfide S-oxidoreductase activity"/>
    <property type="evidence" value="ECO:0007669"/>
    <property type="project" value="RHEA"/>
</dbReference>
<dbReference type="EC" id="1.8.4.11" evidence="4"/>